<keyword evidence="1" id="KW-1133">Transmembrane helix</keyword>
<proteinExistence type="predicted"/>
<name>A0A1F6UKM3_9PROT</name>
<accession>A0A1F6UKM3</accession>
<evidence type="ECO:0000313" key="2">
    <source>
        <dbReference type="EMBL" id="OGI57921.1"/>
    </source>
</evidence>
<organism evidence="2 3">
    <name type="scientific">Candidatus Muproteobacteria bacterium RBG_19FT_COMBO_61_10</name>
    <dbReference type="NCBI Taxonomy" id="1817761"/>
    <lineage>
        <taxon>Bacteria</taxon>
        <taxon>Pseudomonadati</taxon>
        <taxon>Pseudomonadota</taxon>
        <taxon>Candidatus Muproteobacteria</taxon>
    </lineage>
</organism>
<dbReference type="AlphaFoldDB" id="A0A1F6UKM3"/>
<feature type="transmembrane region" description="Helical" evidence="1">
    <location>
        <begin position="73"/>
        <end position="96"/>
    </location>
</feature>
<protein>
    <recommendedName>
        <fullName evidence="4">Cytochrome C oxidase subunit III</fullName>
    </recommendedName>
</protein>
<sequence>MAVIAESLYLVNLLLVPGVAFVILLVLYWRSAPPLALCHLRQTLSATLWAGMLLVIMNGLIVVFGGYTAAHTWLIVILYFIIGHSTFVMLGVLGLARAMAGQKFVYPLVGRACPE</sequence>
<evidence type="ECO:0000256" key="1">
    <source>
        <dbReference type="SAM" id="Phobius"/>
    </source>
</evidence>
<evidence type="ECO:0008006" key="4">
    <source>
        <dbReference type="Google" id="ProtNLM"/>
    </source>
</evidence>
<keyword evidence="1" id="KW-0812">Transmembrane</keyword>
<evidence type="ECO:0000313" key="3">
    <source>
        <dbReference type="Proteomes" id="UP000177950"/>
    </source>
</evidence>
<feature type="transmembrane region" description="Helical" evidence="1">
    <location>
        <begin position="6"/>
        <end position="28"/>
    </location>
</feature>
<gene>
    <name evidence="2" type="ORF">A2V58_00335</name>
</gene>
<keyword evidence="1" id="KW-0472">Membrane</keyword>
<dbReference type="Proteomes" id="UP000177950">
    <property type="component" value="Unassembled WGS sequence"/>
</dbReference>
<dbReference type="EMBL" id="MFSV01000098">
    <property type="protein sequence ID" value="OGI57921.1"/>
    <property type="molecule type" value="Genomic_DNA"/>
</dbReference>
<feature type="transmembrane region" description="Helical" evidence="1">
    <location>
        <begin position="48"/>
        <end position="67"/>
    </location>
</feature>
<reference evidence="2 3" key="1">
    <citation type="journal article" date="2016" name="Nat. Commun.">
        <title>Thousands of microbial genomes shed light on interconnected biogeochemical processes in an aquifer system.</title>
        <authorList>
            <person name="Anantharaman K."/>
            <person name="Brown C.T."/>
            <person name="Hug L.A."/>
            <person name="Sharon I."/>
            <person name="Castelle C.J."/>
            <person name="Probst A.J."/>
            <person name="Thomas B.C."/>
            <person name="Singh A."/>
            <person name="Wilkins M.J."/>
            <person name="Karaoz U."/>
            <person name="Brodie E.L."/>
            <person name="Williams K.H."/>
            <person name="Hubbard S.S."/>
            <person name="Banfield J.F."/>
        </authorList>
    </citation>
    <scope>NUCLEOTIDE SEQUENCE [LARGE SCALE GENOMIC DNA]</scope>
</reference>
<comment type="caution">
    <text evidence="2">The sequence shown here is derived from an EMBL/GenBank/DDBJ whole genome shotgun (WGS) entry which is preliminary data.</text>
</comment>